<reference evidence="4" key="1">
    <citation type="submission" date="2022-03" db="EMBL/GenBank/DDBJ databases">
        <authorList>
            <person name="Alioto T."/>
            <person name="Alioto T."/>
            <person name="Gomez Garrido J."/>
        </authorList>
    </citation>
    <scope>NUCLEOTIDE SEQUENCE</scope>
</reference>
<accession>A0AAD1SPB2</accession>
<feature type="coiled-coil region" evidence="2">
    <location>
        <begin position="165"/>
        <end position="206"/>
    </location>
</feature>
<dbReference type="InterPro" id="IPR039902">
    <property type="entry name" value="CCDC148/CCDC112"/>
</dbReference>
<keyword evidence="5" id="KW-1185">Reference proteome</keyword>
<feature type="region of interest" description="Disordered" evidence="3">
    <location>
        <begin position="396"/>
        <end position="417"/>
    </location>
</feature>
<dbReference type="Proteomes" id="UP001295444">
    <property type="component" value="Chromosome 07"/>
</dbReference>
<evidence type="ECO:0000256" key="3">
    <source>
        <dbReference type="SAM" id="MobiDB-lite"/>
    </source>
</evidence>
<keyword evidence="1 2" id="KW-0175">Coiled coil</keyword>
<evidence type="ECO:0000313" key="5">
    <source>
        <dbReference type="Proteomes" id="UP001295444"/>
    </source>
</evidence>
<evidence type="ECO:0000256" key="1">
    <source>
        <dbReference type="ARBA" id="ARBA00023054"/>
    </source>
</evidence>
<proteinExistence type="predicted"/>
<dbReference type="EMBL" id="OW240918">
    <property type="protein sequence ID" value="CAH2305573.1"/>
    <property type="molecule type" value="Genomic_DNA"/>
</dbReference>
<evidence type="ECO:0000313" key="4">
    <source>
        <dbReference type="EMBL" id="CAH2305573.1"/>
    </source>
</evidence>
<sequence length="594" mass="70637">MFVTTQRASDDLVVRMKNGFGSSKYKPVDYEQLREETEAKKLASVNIQLKVKKTQRASKLTKDQTLVKQQTQVWWKEHEQLSESRIIIEQQVADLLEDCVLKYDFFSDINKMEQQLSEEREGYKECTVHPIWQLRDDLKHRIGEMRYHSLKQTEMANDFDPVKIVEQIEFVKKQQNDLIENLAQEKQVLEEALMDCEAQLINAENIGHEFCEVPPVLQEIHCPYPDLKSSVLSEYQGLADGYLSRIQELDRQSKDIDRNCKWSDTDHWIFRTIISQYPRDLPNRRVLYLDMLSRHLTDKSRQELVSHEKVWDMHHFAKDQRRALMESWVRYRKDFVVKAMVTIAEACYAYETEMTLANDRKKQQEICSELKEKVRQLRAHQEEASRLESSIAARKKELAEQQERQQNEREKLHRADNKTKIQKYKAGKQKAWAEQQQRDIERLEKLKEMMAQRAQRDRERVVFRQQVLEQRLSERKEMARLEEQEEEERQRRLDVLRQQVAVIAEFDPVRMMSDTKAFKARMGIGTEEEVVLQKPLFTIHTYNSQQIISDPRVRIEMALREAGLHNTLYAKEILPKISPPKPPRKDMKSTVFEK</sequence>
<dbReference type="PANTHER" id="PTHR21549:SF1">
    <property type="entry name" value="COILED-COIL DOMAIN-CONTAINING PROTEIN 148"/>
    <property type="match status" value="1"/>
</dbReference>
<evidence type="ECO:0000256" key="2">
    <source>
        <dbReference type="SAM" id="Coils"/>
    </source>
</evidence>
<gene>
    <name evidence="4" type="ORF">PECUL_23A044138</name>
</gene>
<organism evidence="4 5">
    <name type="scientific">Pelobates cultripes</name>
    <name type="common">Western spadefoot toad</name>
    <dbReference type="NCBI Taxonomy" id="61616"/>
    <lineage>
        <taxon>Eukaryota</taxon>
        <taxon>Metazoa</taxon>
        <taxon>Chordata</taxon>
        <taxon>Craniata</taxon>
        <taxon>Vertebrata</taxon>
        <taxon>Euteleostomi</taxon>
        <taxon>Amphibia</taxon>
        <taxon>Batrachia</taxon>
        <taxon>Anura</taxon>
        <taxon>Pelobatoidea</taxon>
        <taxon>Pelobatidae</taxon>
        <taxon>Pelobates</taxon>
    </lineage>
</organism>
<evidence type="ECO:0008006" key="6">
    <source>
        <dbReference type="Google" id="ProtNLM"/>
    </source>
</evidence>
<dbReference type="PANTHER" id="PTHR21549">
    <property type="entry name" value="MUTATED IN BLADDER CANCER 1"/>
    <property type="match status" value="1"/>
</dbReference>
<name>A0AAD1SPB2_PELCU</name>
<dbReference type="AlphaFoldDB" id="A0AAD1SPB2"/>
<protein>
    <recommendedName>
        <fullName evidence="6">Coiled-coil domain-containing protein 148</fullName>
    </recommendedName>
</protein>